<dbReference type="Proteomes" id="UP000789390">
    <property type="component" value="Unassembled WGS sequence"/>
</dbReference>
<feature type="compositionally biased region" description="Low complexity" evidence="1">
    <location>
        <begin position="371"/>
        <end position="381"/>
    </location>
</feature>
<feature type="region of interest" description="Disordered" evidence="1">
    <location>
        <begin position="875"/>
        <end position="947"/>
    </location>
</feature>
<feature type="compositionally biased region" description="Polar residues" evidence="1">
    <location>
        <begin position="629"/>
        <end position="647"/>
    </location>
</feature>
<dbReference type="EMBL" id="CAKKLH010000223">
    <property type="protein sequence ID" value="CAH0106383.1"/>
    <property type="molecule type" value="Genomic_DNA"/>
</dbReference>
<feature type="region of interest" description="Disordered" evidence="1">
    <location>
        <begin position="600"/>
        <end position="699"/>
    </location>
</feature>
<feature type="region of interest" description="Disordered" evidence="1">
    <location>
        <begin position="739"/>
        <end position="791"/>
    </location>
</feature>
<proteinExistence type="predicted"/>
<feature type="compositionally biased region" description="Polar residues" evidence="1">
    <location>
        <begin position="306"/>
        <end position="315"/>
    </location>
</feature>
<gene>
    <name evidence="2" type="ORF">DGAL_LOCUS9538</name>
</gene>
<keyword evidence="3" id="KW-1185">Reference proteome</keyword>
<feature type="compositionally biased region" description="Basic residues" evidence="1">
    <location>
        <begin position="77"/>
        <end position="86"/>
    </location>
</feature>
<feature type="compositionally biased region" description="Gly residues" evidence="1">
    <location>
        <begin position="762"/>
        <end position="771"/>
    </location>
</feature>
<dbReference type="GO" id="GO:0007264">
    <property type="term" value="P:small GTPase-mediated signal transduction"/>
    <property type="evidence" value="ECO:0007669"/>
    <property type="project" value="InterPro"/>
</dbReference>
<feature type="compositionally biased region" description="Low complexity" evidence="1">
    <location>
        <begin position="772"/>
        <end position="787"/>
    </location>
</feature>
<feature type="compositionally biased region" description="Low complexity" evidence="1">
    <location>
        <begin position="679"/>
        <end position="690"/>
    </location>
</feature>
<feature type="compositionally biased region" description="Basic and acidic residues" evidence="1">
    <location>
        <begin position="899"/>
        <end position="908"/>
    </location>
</feature>
<feature type="region of interest" description="Disordered" evidence="1">
    <location>
        <begin position="1"/>
        <end position="113"/>
    </location>
</feature>
<feature type="compositionally biased region" description="Basic residues" evidence="1">
    <location>
        <begin position="438"/>
        <end position="452"/>
    </location>
</feature>
<feature type="compositionally biased region" description="Gly residues" evidence="1">
    <location>
        <begin position="876"/>
        <end position="891"/>
    </location>
</feature>
<feature type="region of interest" description="Disordered" evidence="1">
    <location>
        <begin position="306"/>
        <end position="460"/>
    </location>
</feature>
<feature type="region of interest" description="Disordered" evidence="1">
    <location>
        <begin position="996"/>
        <end position="1016"/>
    </location>
</feature>
<comment type="caution">
    <text evidence="2">The sequence shown here is derived from an EMBL/GenBank/DDBJ whole genome shotgun (WGS) entry which is preliminary data.</text>
</comment>
<feature type="compositionally biased region" description="Polar residues" evidence="1">
    <location>
        <begin position="612"/>
        <end position="621"/>
    </location>
</feature>
<accession>A0A8J2RR46</accession>
<feature type="compositionally biased region" description="Basic and acidic residues" evidence="1">
    <location>
        <begin position="38"/>
        <end position="47"/>
    </location>
</feature>
<organism evidence="2 3">
    <name type="scientific">Daphnia galeata</name>
    <dbReference type="NCBI Taxonomy" id="27404"/>
    <lineage>
        <taxon>Eukaryota</taxon>
        <taxon>Metazoa</taxon>
        <taxon>Ecdysozoa</taxon>
        <taxon>Arthropoda</taxon>
        <taxon>Crustacea</taxon>
        <taxon>Branchiopoda</taxon>
        <taxon>Diplostraca</taxon>
        <taxon>Cladocera</taxon>
        <taxon>Anomopoda</taxon>
        <taxon>Daphniidae</taxon>
        <taxon>Daphnia</taxon>
    </lineage>
</organism>
<dbReference type="OrthoDB" id="8059989at2759"/>
<evidence type="ECO:0000313" key="3">
    <source>
        <dbReference type="Proteomes" id="UP000789390"/>
    </source>
</evidence>
<evidence type="ECO:0000256" key="1">
    <source>
        <dbReference type="SAM" id="MobiDB-lite"/>
    </source>
</evidence>
<feature type="compositionally biased region" description="Polar residues" evidence="1">
    <location>
        <begin position="739"/>
        <end position="748"/>
    </location>
</feature>
<feature type="compositionally biased region" description="Polar residues" evidence="1">
    <location>
        <begin position="657"/>
        <end position="675"/>
    </location>
</feature>
<dbReference type="GO" id="GO:0005085">
    <property type="term" value="F:guanyl-nucleotide exchange factor activity"/>
    <property type="evidence" value="ECO:0007669"/>
    <property type="project" value="InterPro"/>
</dbReference>
<feature type="compositionally biased region" description="Polar residues" evidence="1">
    <location>
        <begin position="420"/>
        <end position="435"/>
    </location>
</feature>
<dbReference type="InterPro" id="IPR043537">
    <property type="entry name" value="Tiam1/Tiam2/Sif"/>
</dbReference>
<feature type="region of interest" description="Disordered" evidence="1">
    <location>
        <begin position="136"/>
        <end position="159"/>
    </location>
</feature>
<dbReference type="PANTHER" id="PTHR46001">
    <property type="entry name" value="TIAM (MAMMALIAN TUMOR INVASION AND METASTASIS FACTOR) HOMOLOG"/>
    <property type="match status" value="1"/>
</dbReference>
<evidence type="ECO:0000313" key="2">
    <source>
        <dbReference type="EMBL" id="CAH0106383.1"/>
    </source>
</evidence>
<feature type="compositionally biased region" description="Polar residues" evidence="1">
    <location>
        <begin position="136"/>
        <end position="154"/>
    </location>
</feature>
<name>A0A8J2RR46_9CRUS</name>
<protein>
    <submittedName>
        <fullName evidence="2">Uncharacterized protein</fullName>
    </submittedName>
</protein>
<sequence length="1304" mass="139897">MAELFGRKKIKLDRCRRLGSPAFKFSRKASSSYSLRLESGRQKDHQRSLSGKRRTNSTPASPSHASSGNAGAGGGGGHHHHHHHHGASSSSAGGTGGSTASGATGTGREPQCTCMTPEQYARLRAQDPRFRASLTLPRTQSLKKPSTGETSTLTVGAGAASTMSSSNDVVVKDDKLSIGANSNTSVYDNVQSSASCASSASLAAKRNVAAYATLRGGIQTVTATPVVVSNEADVVVVNDVPNVTSSTASAAQTLTSMNVATGELQSNSGVSGGVTAIESKSSETQTVTTQTTQTPVAVASVTDQPPSAVQSITHRTTQQPLPPPNTTQQPVYPHQYPPTPFQQQPQPIYGVGQPNYYNQMQQGAIPRTYPQQQQQQQQQQQPMAYHGMHPQQSQTLNRSGYPYPPGLANYGSDFGGTLPPQMQYTGSNRSDSGVSSYHHPHPGSIHPHHHHQQQQQQHPYYERAYSVQGDVSNDVMMHDMVNQARRSASGRPPHHHSGHPHHSHLTRRDLLSSKSVDYSSAMDGPSAAAAAAAASNGFFQDDHEQLLRAARRHRSRSTENVVANEQQMLGMGMSANAGGMPGLGSDVLKRMLQPVQQQMVGKMGGSAAGLSPNASPLTSPEMSRRGPSSHRTISDGFQSEPEISSRTPRFYAPLARSSGQKSAMSRTMSYGSRVSSGLPPQQHPHQQQQQRSQSFASDSLRQNLERSLYLDFDGRGDAGSPSSDNILFDHHLCYATTPSSSNGNSDMEGNNPLPPPPPMAGGSSGNSGGNAGPNRSGGSSNPNQQGSVATSPTSRLLLEYEMHLRNTLAKGMDAESCSLHTFEALLSQSMEDLESIIRASSTKGNGYSSSSSSAVAQPQRRILSEVERIQEKYRGGRGLIAGGSGPAGPSGVGSSSSRSVDRSSRLSRSETAPTNASSHGHHQHHMQSQGSDASHRSSYYGGGSVGGVGGGVVDMERSIYSERDRGYLSDMSSRANSFYERQDSLRSGYLSDRETVAVGGSSRSGGPGSALTGSSGNIVVQQQTSIESNDSRLCYLTSSECCLLPSPSDAPYRFVATAVVFAGDLQQQSKLLPLWAFLVRHLFILVFFSPAKEIPLDMPPGGGRRCYLGRERVKGPALAQQQHRQPSPCVPASLGRCEWGSSPRRDCQQCGCVYWHSSSTQQQQQHRLHDCVPSSSLSNRFHCGPSVMFPIPSYVRLLLVSLALIANADRTETYSLWQPAAAAAEQRLIKVVDFLLVLIENELVKSDIFIANVGWGEMVVKSIEDDSWKRRGFILMTSTRSIAFISNNSHSNQQMIRRGDNLKF</sequence>
<feature type="compositionally biased region" description="Basic residues" evidence="1">
    <location>
        <begin position="492"/>
        <end position="505"/>
    </location>
</feature>
<feature type="region of interest" description="Disordered" evidence="1">
    <location>
        <begin position="841"/>
        <end position="861"/>
    </location>
</feature>
<feature type="region of interest" description="Disordered" evidence="1">
    <location>
        <begin position="485"/>
        <end position="507"/>
    </location>
</feature>
<dbReference type="PANTHER" id="PTHR46001:SF3">
    <property type="entry name" value="PROTEIN STILL LIFE, ISOFORM SIF TYPE 1"/>
    <property type="match status" value="1"/>
</dbReference>
<reference evidence="2" key="1">
    <citation type="submission" date="2021-11" db="EMBL/GenBank/DDBJ databases">
        <authorList>
            <person name="Schell T."/>
        </authorList>
    </citation>
    <scope>NUCLEOTIDE SEQUENCE</scope>
    <source>
        <strain evidence="2">M5</strain>
    </source>
</reference>